<comment type="caution">
    <text evidence="1">The sequence shown here is derived from an EMBL/GenBank/DDBJ whole genome shotgun (WGS) entry which is preliminary data.</text>
</comment>
<dbReference type="AlphaFoldDB" id="A0A6I2R611"/>
<organism evidence="1 2">
    <name type="scientific">Flavonifractor plautii</name>
    <name type="common">Fusobacterium plautii</name>
    <dbReference type="NCBI Taxonomy" id="292800"/>
    <lineage>
        <taxon>Bacteria</taxon>
        <taxon>Bacillati</taxon>
        <taxon>Bacillota</taxon>
        <taxon>Clostridia</taxon>
        <taxon>Eubacteriales</taxon>
        <taxon>Oscillospiraceae</taxon>
        <taxon>Flavonifractor</taxon>
    </lineage>
</organism>
<accession>A0A6I2R611</accession>
<name>A0A6I2R611_FLAPL</name>
<evidence type="ECO:0008006" key="3">
    <source>
        <dbReference type="Google" id="ProtNLM"/>
    </source>
</evidence>
<dbReference type="EMBL" id="WKPR01000020">
    <property type="protein sequence ID" value="MSB21219.1"/>
    <property type="molecule type" value="Genomic_DNA"/>
</dbReference>
<dbReference type="Proteomes" id="UP000434475">
    <property type="component" value="Unassembled WGS sequence"/>
</dbReference>
<evidence type="ECO:0000313" key="2">
    <source>
        <dbReference type="Proteomes" id="UP000434475"/>
    </source>
</evidence>
<proteinExistence type="predicted"/>
<protein>
    <recommendedName>
        <fullName evidence="3">Radical SAM protein</fullName>
    </recommendedName>
</protein>
<dbReference type="SUPFAM" id="SSF102114">
    <property type="entry name" value="Radical SAM enzymes"/>
    <property type="match status" value="1"/>
</dbReference>
<dbReference type="InterPro" id="IPR058240">
    <property type="entry name" value="rSAM_sf"/>
</dbReference>
<reference evidence="1 2" key="1">
    <citation type="journal article" date="2019" name="Nat. Med.">
        <title>A library of human gut bacterial isolates paired with longitudinal multiomics data enables mechanistic microbiome research.</title>
        <authorList>
            <person name="Poyet M."/>
            <person name="Groussin M."/>
            <person name="Gibbons S.M."/>
            <person name="Avila-Pacheco J."/>
            <person name="Jiang X."/>
            <person name="Kearney S.M."/>
            <person name="Perrotta A.R."/>
            <person name="Berdy B."/>
            <person name="Zhao S."/>
            <person name="Lieberman T.D."/>
            <person name="Swanson P.K."/>
            <person name="Smith M."/>
            <person name="Roesemann S."/>
            <person name="Alexander J.E."/>
            <person name="Rich S.A."/>
            <person name="Livny J."/>
            <person name="Vlamakis H."/>
            <person name="Clish C."/>
            <person name="Bullock K."/>
            <person name="Deik A."/>
            <person name="Scott J."/>
            <person name="Pierce K.A."/>
            <person name="Xavier R.J."/>
            <person name="Alm E.J."/>
        </authorList>
    </citation>
    <scope>NUCLEOTIDE SEQUENCE [LARGE SCALE GENOMIC DNA]</scope>
    <source>
        <strain evidence="1 2">BIOML-A2</strain>
    </source>
</reference>
<evidence type="ECO:0000313" key="1">
    <source>
        <dbReference type="EMBL" id="MSB21219.1"/>
    </source>
</evidence>
<gene>
    <name evidence="1" type="ORF">GKE97_17070</name>
</gene>
<sequence>MIQRDPRLTGRSTFAILGRKDGENMPKTIGIIDADLLDNGTRHPNLALMKISGYQKELGNDVTLLEDYYSIPKYDEVYLSRVFDFTNVPIDPKNYPNLHIGGTGFFWMTAPDLPLEVEHHMPDYHLYDEYVGRQIARGIKPQTYSDYMDYSIGFTTRGCFRKCPFCVNQKYDHVFRHSPVKEFFAPSRKHIYLWDDQFFGFPKWQEVLDELDETGRRFQFRQGLDVRLMTEEKARRLANVKYHGDYIFAFDHINEAEQVVRGLKIWRRHSDKSTKLYVLSGYESQGAEEIASIFERIRILMEYQCLPYIMRHEYYNRSPYKGMFITLARWCNQPSFLKKKSFRQFCEANGLTSSAFRYMSEFEHDHPDIAKQYFDIRFDRHGA</sequence>